<dbReference type="HAMAP" id="MF_00008">
    <property type="entry name" value="Thymidy_synth_bact"/>
    <property type="match status" value="1"/>
</dbReference>
<dbReference type="SUPFAM" id="SSF55831">
    <property type="entry name" value="Thymidylate synthase/dCMP hydroxymethylase"/>
    <property type="match status" value="1"/>
</dbReference>
<dbReference type="GO" id="GO:0032259">
    <property type="term" value="P:methylation"/>
    <property type="evidence" value="ECO:0007669"/>
    <property type="project" value="UniProtKB-KW"/>
</dbReference>
<dbReference type="InterPro" id="IPR020940">
    <property type="entry name" value="Thymidylate_synthase_AS"/>
</dbReference>
<dbReference type="AlphaFoldDB" id="A0A3S7J986"/>
<feature type="binding site" evidence="6">
    <location>
        <position position="51"/>
    </location>
    <ligand>
        <name>(6R)-5,10-methylene-5,6,7,8-tetrahydrofolate</name>
        <dbReference type="ChEBI" id="CHEBI:15636"/>
    </ligand>
</feature>
<dbReference type="GO" id="GO:0005829">
    <property type="term" value="C:cytosol"/>
    <property type="evidence" value="ECO:0007669"/>
    <property type="project" value="TreeGrafter"/>
</dbReference>
<feature type="binding site" description="in other chain" evidence="6">
    <location>
        <begin position="207"/>
        <end position="209"/>
    </location>
    <ligand>
        <name>dUMP</name>
        <dbReference type="ChEBI" id="CHEBI:246422"/>
        <note>ligand shared between dimeric partners</note>
    </ligand>
</feature>
<dbReference type="NCBIfam" id="TIGR03284">
    <property type="entry name" value="thym_sym"/>
    <property type="match status" value="2"/>
</dbReference>
<feature type="domain" description="Thymidylate synthase/dCMP hydroxymethylase" evidence="8">
    <location>
        <begin position="2"/>
        <end position="263"/>
    </location>
</feature>
<evidence type="ECO:0000259" key="8">
    <source>
        <dbReference type="Pfam" id="PF00303"/>
    </source>
</evidence>
<dbReference type="GO" id="GO:0004799">
    <property type="term" value="F:thymidylate synthase activity"/>
    <property type="evidence" value="ECO:0007669"/>
    <property type="project" value="UniProtKB-UniRule"/>
</dbReference>
<dbReference type="InterPro" id="IPR045097">
    <property type="entry name" value="Thymidate_synth/dCMP_Mease"/>
</dbReference>
<evidence type="ECO:0000256" key="6">
    <source>
        <dbReference type="HAMAP-Rule" id="MF_00008"/>
    </source>
</evidence>
<name>A0A3S7J986_9PROT</name>
<comment type="function">
    <text evidence="6">Catalyzes the reductive methylation of 2'-deoxyuridine-5'-monophosphate (dUMP) to 2'-deoxythymidine-5'-monophosphate (dTMP) while utilizing 5,10-methylenetetrahydrofolate (mTHF) as the methyl donor and reductant in the reaction, yielding dihydrofolate (DHF) as a by-product. This enzymatic reaction provides an intracellular de novo source of dTMP, an essential precursor for DNA biosynthesis.</text>
</comment>
<evidence type="ECO:0000313" key="9">
    <source>
        <dbReference type="EMBL" id="AWD32233.1"/>
    </source>
</evidence>
<dbReference type="CDD" id="cd00351">
    <property type="entry name" value="TS_Pyrimidine_HMase"/>
    <property type="match status" value="1"/>
</dbReference>
<dbReference type="Gene3D" id="3.30.572.10">
    <property type="entry name" value="Thymidylate synthase/dCMP hydroxymethylase domain"/>
    <property type="match status" value="1"/>
</dbReference>
<comment type="subunit">
    <text evidence="6">Homodimer.</text>
</comment>
<feature type="binding site" evidence="6">
    <location>
        <begin position="126"/>
        <end position="127"/>
    </location>
    <ligand>
        <name>dUMP</name>
        <dbReference type="ChEBI" id="CHEBI:246422"/>
        <note>ligand shared between dimeric partners</note>
    </ligand>
</feature>
<dbReference type="NCBIfam" id="NF002497">
    <property type="entry name" value="PRK01827.1-3"/>
    <property type="match status" value="1"/>
</dbReference>
<comment type="catalytic activity">
    <reaction evidence="6">
        <text>dUMP + (6R)-5,10-methylene-5,6,7,8-tetrahydrofolate = 7,8-dihydrofolate + dTMP</text>
        <dbReference type="Rhea" id="RHEA:12104"/>
        <dbReference type="ChEBI" id="CHEBI:15636"/>
        <dbReference type="ChEBI" id="CHEBI:57451"/>
        <dbReference type="ChEBI" id="CHEBI:63528"/>
        <dbReference type="ChEBI" id="CHEBI:246422"/>
        <dbReference type="EC" id="2.1.1.45"/>
    </reaction>
</comment>
<proteinExistence type="inferred from homology"/>
<keyword evidence="10" id="KW-1185">Reference proteome</keyword>
<feature type="active site" evidence="7">
    <location>
        <position position="146"/>
    </location>
</feature>
<dbReference type="EMBL" id="CP025628">
    <property type="protein sequence ID" value="AWD32233.1"/>
    <property type="molecule type" value="Genomic_DNA"/>
</dbReference>
<dbReference type="PRINTS" id="PR00108">
    <property type="entry name" value="THYMDSNTHASE"/>
</dbReference>
<feature type="binding site" description="in other chain" evidence="6">
    <location>
        <position position="21"/>
    </location>
    <ligand>
        <name>dUMP</name>
        <dbReference type="ChEBI" id="CHEBI:246422"/>
        <note>ligand shared between dimeric partners</note>
    </ligand>
</feature>
<dbReference type="FunFam" id="3.30.572.10:FF:000013">
    <property type="entry name" value="Thymidylate synthase"/>
    <property type="match status" value="1"/>
</dbReference>
<feature type="binding site" description="in other chain" evidence="6">
    <location>
        <begin position="166"/>
        <end position="169"/>
    </location>
    <ligand>
        <name>dUMP</name>
        <dbReference type="ChEBI" id="CHEBI:246422"/>
        <note>ligand shared between dimeric partners</note>
    </ligand>
</feature>
<dbReference type="GO" id="GO:0006231">
    <property type="term" value="P:dTMP biosynthetic process"/>
    <property type="evidence" value="ECO:0007669"/>
    <property type="project" value="UniProtKB-UniRule"/>
</dbReference>
<gene>
    <name evidence="6 9" type="primary">thyA</name>
    <name evidence="9" type="ORF">CKSOR_00091</name>
</gene>
<dbReference type="PANTHER" id="PTHR11548:SF9">
    <property type="entry name" value="THYMIDYLATE SYNTHASE"/>
    <property type="match status" value="1"/>
</dbReference>
<dbReference type="GO" id="GO:0006235">
    <property type="term" value="P:dTTP biosynthetic process"/>
    <property type="evidence" value="ECO:0007669"/>
    <property type="project" value="UniProtKB-UniRule"/>
</dbReference>
<keyword evidence="3 6" id="KW-0489">Methyltransferase</keyword>
<evidence type="ECO:0000313" key="10">
    <source>
        <dbReference type="Proteomes" id="UP000266796"/>
    </source>
</evidence>
<dbReference type="UniPathway" id="UPA00575"/>
<keyword evidence="5 6" id="KW-0545">Nucleotide biosynthesis</keyword>
<dbReference type="Pfam" id="PF00303">
    <property type="entry name" value="Thymidylat_synt"/>
    <property type="match status" value="1"/>
</dbReference>
<sequence>MKQYLDLMHYINNNGINKNDRTGIGTKSIFGYQMRFNLSQGFPIITTKNIHFKSIVFELLWFLNGDTNIKFLKDNGINIWNEWADKYGNLGPIYGYQWRSWPKTNGQYIDQISKLIENIKLNPNSRRLIVSAWNVSDLEKMALPPCHILFQFHVANKKLSCHLYQRSADIFLGLPFNITSYSLLTHMIAQQCDLEVGEFIWSGGDCHIYNNHTEQVKIQLSRKPYPLPKIHINPANSIFNYKYENFKLINYQSSSHIKASVAI</sequence>
<keyword evidence="2 6" id="KW-0963">Cytoplasm</keyword>
<feature type="active site" description="Nucleophile" evidence="6">
    <location>
        <position position="146"/>
    </location>
</feature>
<comment type="pathway">
    <text evidence="6">Pyrimidine metabolism; dTTP biosynthesis.</text>
</comment>
<reference evidence="9 10" key="1">
    <citation type="journal article" date="2018" name="Parasitology">
        <title>The reduced genome of Candidatus Kinetoplastibacterium sorsogonicusi, the endosymbiont of Kentomonas sorsogonicus (Trypanosomatidae): loss of the haem-synthesis pathway.</title>
        <authorList>
            <person name="Silva F.M."/>
            <person name="Kostygov A.Y."/>
            <person name="Spodareva V.V."/>
            <person name="Butenko A."/>
            <person name="Tossou R."/>
            <person name="Lukes J."/>
            <person name="Yurchenko V."/>
            <person name="Alves J.M.P."/>
        </authorList>
    </citation>
    <scope>NUCLEOTIDE SEQUENCE [LARGE SCALE GENOMIC DNA]</scope>
    <source>
        <strain evidence="9 10">MF-08</strain>
    </source>
</reference>
<dbReference type="OrthoDB" id="9774633at2"/>
<dbReference type="RefSeq" id="WP_108673656.1">
    <property type="nucleotide sequence ID" value="NZ_CP025628.1"/>
</dbReference>
<organism evidence="9 10">
    <name type="scientific">Candidatus Kinetoplastidibacterium kentomonadis</name>
    <dbReference type="NCBI Taxonomy" id="1576550"/>
    <lineage>
        <taxon>Bacteria</taxon>
        <taxon>Pseudomonadati</taxon>
        <taxon>Pseudomonadota</taxon>
        <taxon>Betaproteobacteria</taxon>
        <taxon>Candidatus Kinetoplastidibacterium</taxon>
    </lineage>
</organism>
<evidence type="ECO:0000256" key="4">
    <source>
        <dbReference type="ARBA" id="ARBA00022679"/>
    </source>
</evidence>
<evidence type="ECO:0000256" key="5">
    <source>
        <dbReference type="ARBA" id="ARBA00022727"/>
    </source>
</evidence>
<keyword evidence="4 6" id="KW-0808">Transferase</keyword>
<dbReference type="InterPro" id="IPR000398">
    <property type="entry name" value="Thymidylate_synthase"/>
</dbReference>
<dbReference type="NCBIfam" id="NF002499">
    <property type="entry name" value="PRK01827.1-5"/>
    <property type="match status" value="1"/>
</dbReference>
<feature type="binding site" evidence="6">
    <location>
        <position position="262"/>
    </location>
    <ligand>
        <name>(6R)-5,10-methylene-5,6,7,8-tetrahydrofolate</name>
        <dbReference type="ChEBI" id="CHEBI:15636"/>
    </ligand>
</feature>
<evidence type="ECO:0000256" key="2">
    <source>
        <dbReference type="ARBA" id="ARBA00022490"/>
    </source>
</evidence>
<dbReference type="EC" id="2.1.1.45" evidence="1 6"/>
<dbReference type="InterPro" id="IPR023451">
    <property type="entry name" value="Thymidate_synth/dCMP_Mease_dom"/>
</dbReference>
<comment type="similarity">
    <text evidence="6">Belongs to the thymidylate synthase family. Bacterial-type ThyA subfamily.</text>
</comment>
<accession>A0A3S7J986</accession>
<evidence type="ECO:0000256" key="3">
    <source>
        <dbReference type="ARBA" id="ARBA00022603"/>
    </source>
</evidence>
<dbReference type="PANTHER" id="PTHR11548">
    <property type="entry name" value="THYMIDYLATE SYNTHASE 1"/>
    <property type="match status" value="1"/>
</dbReference>
<evidence type="ECO:0000256" key="1">
    <source>
        <dbReference type="ARBA" id="ARBA00011947"/>
    </source>
</evidence>
<protein>
    <recommendedName>
        <fullName evidence="1 6">Thymidylate synthase</fullName>
        <shortName evidence="6">TS</shortName>
        <shortName evidence="6">TSase</shortName>
        <ecNumber evidence="1 6">2.1.1.45</ecNumber>
    </recommendedName>
</protein>
<feature type="binding site" evidence="6">
    <location>
        <position position="169"/>
    </location>
    <ligand>
        <name>(6R)-5,10-methylene-5,6,7,8-tetrahydrofolate</name>
        <dbReference type="ChEBI" id="CHEBI:15636"/>
    </ligand>
</feature>
<comment type="subcellular location">
    <subcellularLocation>
        <location evidence="6">Cytoplasm</location>
    </subcellularLocation>
</comment>
<dbReference type="KEGG" id="kso:CKSOR_00091"/>
<feature type="binding site" description="in other chain" evidence="6">
    <location>
        <position position="177"/>
    </location>
    <ligand>
        <name>dUMP</name>
        <dbReference type="ChEBI" id="CHEBI:246422"/>
        <note>ligand shared between dimeric partners</note>
    </ligand>
</feature>
<dbReference type="InterPro" id="IPR036926">
    <property type="entry name" value="Thymidate_synth/dCMP_Mease_sf"/>
</dbReference>
<dbReference type="Proteomes" id="UP000266796">
    <property type="component" value="Chromosome"/>
</dbReference>
<dbReference type="PROSITE" id="PS00091">
    <property type="entry name" value="THYMIDYLATE_SYNTHASE"/>
    <property type="match status" value="1"/>
</dbReference>
<evidence type="ECO:0000256" key="7">
    <source>
        <dbReference type="PROSITE-ProRule" id="PRU10016"/>
    </source>
</evidence>